<reference evidence="1 2" key="1">
    <citation type="submission" date="2018-12" db="EMBL/GenBank/DDBJ databases">
        <title>Genome sequencing of Prevotella sp. KCOM 3155 (= JS262).</title>
        <authorList>
            <person name="Kook J.-K."/>
            <person name="Park S.-N."/>
            <person name="Lim Y.K."/>
        </authorList>
    </citation>
    <scope>NUCLEOTIDE SEQUENCE [LARGE SCALE GENOMIC DNA]</scope>
    <source>
        <strain evidence="1 2">KCOM 3155</strain>
    </source>
</reference>
<evidence type="ECO:0000313" key="2">
    <source>
        <dbReference type="Proteomes" id="UP000278983"/>
    </source>
</evidence>
<comment type="caution">
    <text evidence="1">The sequence shown here is derived from an EMBL/GenBank/DDBJ whole genome shotgun (WGS) entry which is preliminary data.</text>
</comment>
<dbReference type="Proteomes" id="UP000278983">
    <property type="component" value="Unassembled WGS sequence"/>
</dbReference>
<keyword evidence="2" id="KW-1185">Reference proteome</keyword>
<dbReference type="EMBL" id="RYYU01000001">
    <property type="protein sequence ID" value="RUL59709.1"/>
    <property type="molecule type" value="Genomic_DNA"/>
</dbReference>
<sequence>MIKRFVYILIGVAMTLASCSEIDENDRLTTIDKVEVRKKVLIEDFTGQKCINCPKAVETIESMQKEYGKENIIAVGIHAGPLAYKGSSSKIGLFTETGQKYYEHWGIEAPPIGLINRQGGKLNITDWPKAVREAISQTAPINIEISNTYDEATKSVKIDIKTVGITDATTGKLQVWVIENNITAMQLMPDGTNNPNYVHNHVFRATVNGLWGDDFAINKDETKTNQYTLTLDEKWVADNVSIVAFVYNDNGVQQVECKPIK</sequence>
<dbReference type="OrthoDB" id="1081990at2"/>
<dbReference type="Gene3D" id="2.60.40.10">
    <property type="entry name" value="Immunoglobulins"/>
    <property type="match status" value="1"/>
</dbReference>
<dbReference type="AlphaFoldDB" id="A0A432LLJ1"/>
<accession>A0A432LLJ1</accession>
<dbReference type="SUPFAM" id="SSF52833">
    <property type="entry name" value="Thioredoxin-like"/>
    <property type="match status" value="1"/>
</dbReference>
<evidence type="ECO:0008006" key="3">
    <source>
        <dbReference type="Google" id="ProtNLM"/>
    </source>
</evidence>
<name>A0A432LLJ1_9BACT</name>
<protein>
    <recommendedName>
        <fullName evidence="3">Omp28 family outer membrane lipoprotein</fullName>
    </recommendedName>
</protein>
<dbReference type="InterPro" id="IPR013783">
    <property type="entry name" value="Ig-like_fold"/>
</dbReference>
<proteinExistence type="predicted"/>
<evidence type="ECO:0000313" key="1">
    <source>
        <dbReference type="EMBL" id="RUL59709.1"/>
    </source>
</evidence>
<organism evidence="1 2">
    <name type="scientific">Prevotella koreensis</name>
    <dbReference type="NCBI Taxonomy" id="2490854"/>
    <lineage>
        <taxon>Bacteria</taxon>
        <taxon>Pseudomonadati</taxon>
        <taxon>Bacteroidota</taxon>
        <taxon>Bacteroidia</taxon>
        <taxon>Bacteroidales</taxon>
        <taxon>Prevotellaceae</taxon>
        <taxon>Prevotella</taxon>
    </lineage>
</organism>
<dbReference type="RefSeq" id="WP_126678815.1">
    <property type="nucleotide sequence ID" value="NZ_RYYU01000001.1"/>
</dbReference>
<dbReference type="Pfam" id="PF11551">
    <property type="entry name" value="Omp28"/>
    <property type="match status" value="1"/>
</dbReference>
<gene>
    <name evidence="1" type="ORF">EHV08_08025</name>
</gene>
<dbReference type="InterPro" id="IPR036249">
    <property type="entry name" value="Thioredoxin-like_sf"/>
</dbReference>
<dbReference type="InterPro" id="IPR021615">
    <property type="entry name" value="Omp28"/>
</dbReference>
<dbReference type="PROSITE" id="PS51257">
    <property type="entry name" value="PROKAR_LIPOPROTEIN"/>
    <property type="match status" value="1"/>
</dbReference>
<dbReference type="NCBIfam" id="NF033782">
    <property type="entry name" value="lipoprot_Omp28"/>
    <property type="match status" value="1"/>
</dbReference>